<organism evidence="1 2">
    <name type="scientific">Paraburkholderia hiiakae</name>
    <dbReference type="NCBI Taxonomy" id="1081782"/>
    <lineage>
        <taxon>Bacteria</taxon>
        <taxon>Pseudomonadati</taxon>
        <taxon>Pseudomonadota</taxon>
        <taxon>Betaproteobacteria</taxon>
        <taxon>Burkholderiales</taxon>
        <taxon>Burkholderiaceae</taxon>
        <taxon>Paraburkholderia</taxon>
    </lineage>
</organism>
<accession>A0ABN7IET6</accession>
<keyword evidence="2" id="KW-1185">Reference proteome</keyword>
<protein>
    <recommendedName>
        <fullName evidence="3">YqjK-like protein</fullName>
    </recommendedName>
</protein>
<dbReference type="Proteomes" id="UP000656319">
    <property type="component" value="Unassembled WGS sequence"/>
</dbReference>
<name>A0ABN7IET6_9BURK</name>
<comment type="caution">
    <text evidence="1">The sequence shown here is derived from an EMBL/GenBank/DDBJ whole genome shotgun (WGS) entry which is preliminary data.</text>
</comment>
<sequence>MNGQSEQRRQREAAIIDRMALARAQLLAANLELRATRARKKRMSDKALTISNLGRALLDAPTVTLFASILLGSLIVGPKRIAPVVMRAGVTGWVARSVRTFVGR</sequence>
<dbReference type="EMBL" id="CAJHCQ010000021">
    <property type="protein sequence ID" value="CAD6556541.1"/>
    <property type="molecule type" value="Genomic_DNA"/>
</dbReference>
<evidence type="ECO:0000313" key="1">
    <source>
        <dbReference type="EMBL" id="CAD6556541.1"/>
    </source>
</evidence>
<evidence type="ECO:0000313" key="2">
    <source>
        <dbReference type="Proteomes" id="UP000656319"/>
    </source>
</evidence>
<evidence type="ECO:0008006" key="3">
    <source>
        <dbReference type="Google" id="ProtNLM"/>
    </source>
</evidence>
<reference evidence="1 2" key="1">
    <citation type="submission" date="2020-10" db="EMBL/GenBank/DDBJ databases">
        <authorList>
            <person name="Peeters C."/>
        </authorList>
    </citation>
    <scope>NUCLEOTIDE SEQUENCE [LARGE SCALE GENOMIC DNA]</scope>
    <source>
        <strain evidence="1 2">LMG 27952</strain>
    </source>
</reference>
<dbReference type="RefSeq" id="WP_201699656.1">
    <property type="nucleotide sequence ID" value="NZ_CAJHCQ010000021.1"/>
</dbReference>
<gene>
    <name evidence="1" type="ORF">LMG27952_06133</name>
</gene>
<proteinExistence type="predicted"/>